<keyword evidence="10" id="KW-1185">Reference proteome</keyword>
<dbReference type="Gene3D" id="2.170.190.11">
    <property type="entry name" value="Molybdopterin biosynthesis moea protein, domain 3"/>
    <property type="match status" value="1"/>
</dbReference>
<comment type="catalytic activity">
    <reaction evidence="6">
        <text>adenylyl-molybdopterin + molybdate = Mo-molybdopterin + AMP + H(+)</text>
        <dbReference type="Rhea" id="RHEA:35047"/>
        <dbReference type="ChEBI" id="CHEBI:15378"/>
        <dbReference type="ChEBI" id="CHEBI:36264"/>
        <dbReference type="ChEBI" id="CHEBI:62727"/>
        <dbReference type="ChEBI" id="CHEBI:71302"/>
        <dbReference type="ChEBI" id="CHEBI:456215"/>
        <dbReference type="EC" id="2.10.1.1"/>
    </reaction>
</comment>
<proteinExistence type="inferred from homology"/>
<evidence type="ECO:0000259" key="8">
    <source>
        <dbReference type="SMART" id="SM00852"/>
    </source>
</evidence>
<dbReference type="InterPro" id="IPR038987">
    <property type="entry name" value="MoeA-like"/>
</dbReference>
<organism evidence="9 10">
    <name type="scientific">Nocardia halotolerans</name>
    <dbReference type="NCBI Taxonomy" id="1755878"/>
    <lineage>
        <taxon>Bacteria</taxon>
        <taxon>Bacillati</taxon>
        <taxon>Actinomycetota</taxon>
        <taxon>Actinomycetes</taxon>
        <taxon>Mycobacteriales</taxon>
        <taxon>Nocardiaceae</taxon>
        <taxon>Nocardia</taxon>
    </lineage>
</organism>
<comment type="caution">
    <text evidence="9">The sequence shown here is derived from an EMBL/GenBank/DDBJ whole genome shotgun (WGS) entry which is preliminary data.</text>
</comment>
<evidence type="ECO:0000256" key="3">
    <source>
        <dbReference type="ARBA" id="ARBA00010763"/>
    </source>
</evidence>
<evidence type="ECO:0000256" key="1">
    <source>
        <dbReference type="ARBA" id="ARBA00002901"/>
    </source>
</evidence>
<dbReference type="SUPFAM" id="SSF63882">
    <property type="entry name" value="MoeA N-terminal region -like"/>
    <property type="match status" value="1"/>
</dbReference>
<keyword evidence="5 7" id="KW-0501">Molybdenum cofactor biosynthesis</keyword>
<feature type="domain" description="MoaB/Mog" evidence="8">
    <location>
        <begin position="187"/>
        <end position="323"/>
    </location>
</feature>
<name>A0ABV8VI82_9NOCA</name>
<dbReference type="Gene3D" id="3.40.980.10">
    <property type="entry name" value="MoaB/Mog-like domain"/>
    <property type="match status" value="1"/>
</dbReference>
<keyword evidence="7" id="KW-0808">Transferase</keyword>
<accession>A0ABV8VI82</accession>
<dbReference type="SMART" id="SM00852">
    <property type="entry name" value="MoCF_biosynth"/>
    <property type="match status" value="1"/>
</dbReference>
<dbReference type="NCBIfam" id="NF045515">
    <property type="entry name" value="Glp_gephyrin"/>
    <property type="match status" value="1"/>
</dbReference>
<evidence type="ECO:0000313" key="9">
    <source>
        <dbReference type="EMBL" id="MFC4375041.1"/>
    </source>
</evidence>
<dbReference type="Pfam" id="PF00994">
    <property type="entry name" value="MoCF_biosynth"/>
    <property type="match status" value="1"/>
</dbReference>
<dbReference type="Gene3D" id="3.90.105.10">
    <property type="entry name" value="Molybdopterin biosynthesis moea protein, domain 2"/>
    <property type="match status" value="1"/>
</dbReference>
<dbReference type="Proteomes" id="UP001595844">
    <property type="component" value="Unassembled WGS sequence"/>
</dbReference>
<dbReference type="InterPro" id="IPR036135">
    <property type="entry name" value="MoeA_linker/N_sf"/>
</dbReference>
<evidence type="ECO:0000256" key="2">
    <source>
        <dbReference type="ARBA" id="ARBA00005046"/>
    </source>
</evidence>
<evidence type="ECO:0000313" key="10">
    <source>
        <dbReference type="Proteomes" id="UP001595844"/>
    </source>
</evidence>
<dbReference type="CDD" id="cd00887">
    <property type="entry name" value="MoeA"/>
    <property type="match status" value="1"/>
</dbReference>
<keyword evidence="7" id="KW-0479">Metal-binding</keyword>
<dbReference type="InterPro" id="IPR005110">
    <property type="entry name" value="MoeA_linker/N"/>
</dbReference>
<dbReference type="SUPFAM" id="SSF63867">
    <property type="entry name" value="MoeA C-terminal domain-like"/>
    <property type="match status" value="1"/>
</dbReference>
<keyword evidence="4 7" id="KW-0500">Molybdenum</keyword>
<dbReference type="RefSeq" id="WP_378561079.1">
    <property type="nucleotide sequence ID" value="NZ_JBHSDL010000014.1"/>
</dbReference>
<dbReference type="PANTHER" id="PTHR10192">
    <property type="entry name" value="MOLYBDOPTERIN BIOSYNTHESIS PROTEIN"/>
    <property type="match status" value="1"/>
</dbReference>
<dbReference type="EC" id="2.10.1.1" evidence="7"/>
<gene>
    <name evidence="9" type="primary">glp</name>
    <name evidence="9" type="ORF">ACFO5K_13125</name>
</gene>
<dbReference type="SUPFAM" id="SSF53218">
    <property type="entry name" value="Molybdenum cofactor biosynthesis proteins"/>
    <property type="match status" value="1"/>
</dbReference>
<dbReference type="InterPro" id="IPR001453">
    <property type="entry name" value="MoaB/Mog_dom"/>
</dbReference>
<comment type="function">
    <text evidence="1 7">Catalyzes the insertion of molybdate into adenylated molybdopterin with the concomitant release of AMP.</text>
</comment>
<comment type="pathway">
    <text evidence="2 7">Cofactor biosynthesis; molybdopterin biosynthesis.</text>
</comment>
<reference evidence="10" key="1">
    <citation type="journal article" date="2019" name="Int. J. Syst. Evol. Microbiol.">
        <title>The Global Catalogue of Microorganisms (GCM) 10K type strain sequencing project: providing services to taxonomists for standard genome sequencing and annotation.</title>
        <authorList>
            <consortium name="The Broad Institute Genomics Platform"/>
            <consortium name="The Broad Institute Genome Sequencing Center for Infectious Disease"/>
            <person name="Wu L."/>
            <person name="Ma J."/>
        </authorList>
    </citation>
    <scope>NUCLEOTIDE SEQUENCE [LARGE SCALE GENOMIC DNA]</scope>
    <source>
        <strain evidence="10">IBRC-M 10490</strain>
    </source>
</reference>
<evidence type="ECO:0000256" key="4">
    <source>
        <dbReference type="ARBA" id="ARBA00022505"/>
    </source>
</evidence>
<dbReference type="Pfam" id="PF03453">
    <property type="entry name" value="MoeA_N"/>
    <property type="match status" value="1"/>
</dbReference>
<evidence type="ECO:0000256" key="5">
    <source>
        <dbReference type="ARBA" id="ARBA00023150"/>
    </source>
</evidence>
<dbReference type="InterPro" id="IPR036688">
    <property type="entry name" value="MoeA_C_domain_IV_sf"/>
</dbReference>
<dbReference type="Pfam" id="PF03454">
    <property type="entry name" value="MoeA_C"/>
    <property type="match status" value="1"/>
</dbReference>
<dbReference type="InterPro" id="IPR036425">
    <property type="entry name" value="MoaB/Mog-like_dom_sf"/>
</dbReference>
<evidence type="ECO:0000256" key="7">
    <source>
        <dbReference type="RuleBase" id="RU365090"/>
    </source>
</evidence>
<comment type="similarity">
    <text evidence="3 7">Belongs to the MoeA family.</text>
</comment>
<dbReference type="Gene3D" id="2.40.340.10">
    <property type="entry name" value="MoeA, C-terminal, domain IV"/>
    <property type="match status" value="1"/>
</dbReference>
<keyword evidence="7" id="KW-0460">Magnesium</keyword>
<comment type="cofactor">
    <cofactor evidence="7">
        <name>Mg(2+)</name>
        <dbReference type="ChEBI" id="CHEBI:18420"/>
    </cofactor>
</comment>
<protein>
    <recommendedName>
        <fullName evidence="7">Molybdopterin molybdenumtransferase</fullName>
        <ecNumber evidence="7">2.10.1.1</ecNumber>
    </recommendedName>
</protein>
<sequence length="401" mass="40868">MTPRPATVSARSVDDYRDTVAELLAHLADRPDEQVPVPAALGRTLSADVASPIDLPVFRNSAMDGYAVRAADVAVTPVTLPVGGVIAAGRPGTEALPAGAAVKVMTGAPLPPGADCVIPVEDVQADGARIVIERGRGRGEFVREAGTDVRAGELLARAATVLAPRHIAALAAVGLPTVGVLTRLRAVCLTTGDELRPAGAALAPGQIYNSNGIALAAALQADGVEVLEVAHSTDDPAIFTDLLRSAVARADVVFTSGGVSKGDFEVVKDVLQPLGGTFGPVAVQPGGPQGYTVVDGVPVLSFPGNPVSTMVSYAVFARPAIRALAGLPAPESRETTLLTSVRSPAGKRQYLRGRVNADGVEVVSGPGSHLIAGMAWSDALVDVPAEVTSLPTGATVRILKL</sequence>
<dbReference type="InterPro" id="IPR005111">
    <property type="entry name" value="MoeA_C_domain_IV"/>
</dbReference>
<dbReference type="PANTHER" id="PTHR10192:SF5">
    <property type="entry name" value="GEPHYRIN"/>
    <property type="match status" value="1"/>
</dbReference>
<dbReference type="EMBL" id="JBHSDL010000014">
    <property type="protein sequence ID" value="MFC4375041.1"/>
    <property type="molecule type" value="Genomic_DNA"/>
</dbReference>
<evidence type="ECO:0000256" key="6">
    <source>
        <dbReference type="ARBA" id="ARBA00047317"/>
    </source>
</evidence>